<comment type="caution">
    <text evidence="2">The sequence shown here is derived from an EMBL/GenBank/DDBJ whole genome shotgun (WGS) entry which is preliminary data.</text>
</comment>
<dbReference type="AlphaFoldDB" id="A0A8J6CDG5"/>
<dbReference type="Gene3D" id="3.40.50.150">
    <property type="entry name" value="Vaccinia Virus protein VP39"/>
    <property type="match status" value="1"/>
</dbReference>
<dbReference type="OMA" id="AHTKHRY"/>
<dbReference type="PANTHER" id="PTHR14614">
    <property type="entry name" value="HEPATOCELLULAR CARCINOMA-ASSOCIATED ANTIGEN"/>
    <property type="match status" value="1"/>
</dbReference>
<gene>
    <name evidence="2" type="ORF">KFE25_009398</name>
</gene>
<evidence type="ECO:0000256" key="1">
    <source>
        <dbReference type="SAM" id="MobiDB-lite"/>
    </source>
</evidence>
<protein>
    <submittedName>
        <fullName evidence="2">Uncharacterized protein</fullName>
    </submittedName>
</protein>
<feature type="compositionally biased region" description="Low complexity" evidence="1">
    <location>
        <begin position="221"/>
        <end position="230"/>
    </location>
</feature>
<dbReference type="OrthoDB" id="46564at2759"/>
<keyword evidence="3" id="KW-1185">Reference proteome</keyword>
<sequence length="279" mass="29498">MAAASSEREATGGVRILDGESYVASVSEQTTGGEIWPAARALLAFLLGAGRSIVPARARCLELGSGTGWLGMVLAAGGAAPEVCEVVLSEYGGGLAWLRLNVGHNYESFKCPVGVVECDWDWFAPRPGDDAPVARGSVAAQIVERGPWDLVFGSDLVYNDAGVHGLPCCLAALARGGCPCILYAHTLHRFDNCDVEFFLSLHRNGMVYRELATSEAHCDDAPSGTAAPRAARPPSPPPFSELFPEQRPAIFRIATMECAHLLGGPAEDRHSAALRAVGR</sequence>
<evidence type="ECO:0000313" key="2">
    <source>
        <dbReference type="EMBL" id="KAG8470977.1"/>
    </source>
</evidence>
<reference evidence="2" key="1">
    <citation type="submission" date="2021-05" db="EMBL/GenBank/DDBJ databases">
        <title>The genome of the haptophyte Pavlova lutheri (Diacronema luteri, Pavlovales) - a model for lipid biosynthesis in eukaryotic algae.</title>
        <authorList>
            <person name="Hulatt C.J."/>
            <person name="Posewitz M.C."/>
        </authorList>
    </citation>
    <scope>NUCLEOTIDE SEQUENCE</scope>
    <source>
        <strain evidence="2">NIVA-4/92</strain>
    </source>
</reference>
<evidence type="ECO:0000313" key="3">
    <source>
        <dbReference type="Proteomes" id="UP000751190"/>
    </source>
</evidence>
<dbReference type="InterPro" id="IPR029063">
    <property type="entry name" value="SAM-dependent_MTases_sf"/>
</dbReference>
<accession>A0A8J6CDG5</accession>
<dbReference type="PANTHER" id="PTHR14614:SF132">
    <property type="entry name" value="PROTEIN-LYSINE METHYLTRANSFERASE C42C1.13"/>
    <property type="match status" value="1"/>
</dbReference>
<dbReference type="SUPFAM" id="SSF53335">
    <property type="entry name" value="S-adenosyl-L-methionine-dependent methyltransferases"/>
    <property type="match status" value="1"/>
</dbReference>
<dbReference type="Pfam" id="PF10294">
    <property type="entry name" value="Methyltransf_16"/>
    <property type="match status" value="1"/>
</dbReference>
<feature type="region of interest" description="Disordered" evidence="1">
    <location>
        <begin position="218"/>
        <end position="238"/>
    </location>
</feature>
<dbReference type="Proteomes" id="UP000751190">
    <property type="component" value="Unassembled WGS sequence"/>
</dbReference>
<dbReference type="InterPro" id="IPR019410">
    <property type="entry name" value="Methyltransf_16"/>
</dbReference>
<proteinExistence type="predicted"/>
<dbReference type="EMBL" id="JAGTXO010000001">
    <property type="protein sequence ID" value="KAG8470977.1"/>
    <property type="molecule type" value="Genomic_DNA"/>
</dbReference>
<name>A0A8J6CDG5_DIALT</name>
<organism evidence="2 3">
    <name type="scientific">Diacronema lutheri</name>
    <name type="common">Unicellular marine alga</name>
    <name type="synonym">Monochrysis lutheri</name>
    <dbReference type="NCBI Taxonomy" id="2081491"/>
    <lineage>
        <taxon>Eukaryota</taxon>
        <taxon>Haptista</taxon>
        <taxon>Haptophyta</taxon>
        <taxon>Pavlovophyceae</taxon>
        <taxon>Pavlovales</taxon>
        <taxon>Pavlovaceae</taxon>
        <taxon>Diacronema</taxon>
    </lineage>
</organism>